<proteinExistence type="predicted"/>
<name>A0ABN3STJ2_9ACTN</name>
<sequence length="145" mass="14981">MAASMSSTENPLNAFVSRNISSPPLLRGVLIADLDVPHAPVDRGGERTAVAFLRLGRTHDGIGSMRASAASMFSITRPGSVPPVRHFGRAAVGPWGGWAHGAHAGAPAGSSPHRRSPPPGVGTGRTVERKRNPAIPKATSSLSEP</sequence>
<dbReference type="Proteomes" id="UP001501666">
    <property type="component" value="Unassembled WGS sequence"/>
</dbReference>
<gene>
    <name evidence="2" type="ORF">GCM10010412_067980</name>
</gene>
<keyword evidence="3" id="KW-1185">Reference proteome</keyword>
<evidence type="ECO:0000256" key="1">
    <source>
        <dbReference type="SAM" id="MobiDB-lite"/>
    </source>
</evidence>
<feature type="region of interest" description="Disordered" evidence="1">
    <location>
        <begin position="96"/>
        <end position="145"/>
    </location>
</feature>
<accession>A0ABN3STJ2</accession>
<protein>
    <submittedName>
        <fullName evidence="2">Uncharacterized protein</fullName>
    </submittedName>
</protein>
<dbReference type="EMBL" id="BAAATE010000022">
    <property type="protein sequence ID" value="GAA2682610.1"/>
    <property type="molecule type" value="Genomic_DNA"/>
</dbReference>
<reference evidence="2 3" key="1">
    <citation type="journal article" date="2019" name="Int. J. Syst. Evol. Microbiol.">
        <title>The Global Catalogue of Microorganisms (GCM) 10K type strain sequencing project: providing services to taxonomists for standard genome sequencing and annotation.</title>
        <authorList>
            <consortium name="The Broad Institute Genomics Platform"/>
            <consortium name="The Broad Institute Genome Sequencing Center for Infectious Disease"/>
            <person name="Wu L."/>
            <person name="Ma J."/>
        </authorList>
    </citation>
    <scope>NUCLEOTIDE SEQUENCE [LARGE SCALE GENOMIC DNA]</scope>
    <source>
        <strain evidence="2 3">JCM 6835</strain>
    </source>
</reference>
<evidence type="ECO:0000313" key="2">
    <source>
        <dbReference type="EMBL" id="GAA2682610.1"/>
    </source>
</evidence>
<evidence type="ECO:0000313" key="3">
    <source>
        <dbReference type="Proteomes" id="UP001501666"/>
    </source>
</evidence>
<feature type="compositionally biased region" description="Low complexity" evidence="1">
    <location>
        <begin position="100"/>
        <end position="111"/>
    </location>
</feature>
<organism evidence="2 3">
    <name type="scientific">Nonomuraea recticatena</name>
    <dbReference type="NCBI Taxonomy" id="46178"/>
    <lineage>
        <taxon>Bacteria</taxon>
        <taxon>Bacillati</taxon>
        <taxon>Actinomycetota</taxon>
        <taxon>Actinomycetes</taxon>
        <taxon>Streptosporangiales</taxon>
        <taxon>Streptosporangiaceae</taxon>
        <taxon>Nonomuraea</taxon>
    </lineage>
</organism>
<comment type="caution">
    <text evidence="2">The sequence shown here is derived from an EMBL/GenBank/DDBJ whole genome shotgun (WGS) entry which is preliminary data.</text>
</comment>